<name>A0A1G7G3F4_9RHOB</name>
<dbReference type="AlphaFoldDB" id="A0A1G7G3F4"/>
<reference evidence="2" key="1">
    <citation type="submission" date="2016-10" db="EMBL/GenBank/DDBJ databases">
        <authorList>
            <person name="Varghese N."/>
            <person name="Submissions S."/>
        </authorList>
    </citation>
    <scope>NUCLEOTIDE SEQUENCE [LARGE SCALE GENOMIC DNA]</scope>
    <source>
        <strain evidence="2">DSM 10146</strain>
    </source>
</reference>
<proteinExistence type="predicted"/>
<gene>
    <name evidence="1" type="ORF">SAMN04488105_10893</name>
</gene>
<accession>A0A1G7G3F4</accession>
<evidence type="ECO:0000313" key="2">
    <source>
        <dbReference type="Proteomes" id="UP000198994"/>
    </source>
</evidence>
<dbReference type="RefSeq" id="WP_089959913.1">
    <property type="nucleotide sequence ID" value="NZ_FNAV01000008.1"/>
</dbReference>
<evidence type="ECO:0000313" key="1">
    <source>
        <dbReference type="EMBL" id="SDE82633.1"/>
    </source>
</evidence>
<protein>
    <submittedName>
        <fullName evidence="1">Uncharacterized protein</fullName>
    </submittedName>
</protein>
<organism evidence="1 2">
    <name type="scientific">Salipiger thiooxidans</name>
    <dbReference type="NCBI Taxonomy" id="282683"/>
    <lineage>
        <taxon>Bacteria</taxon>
        <taxon>Pseudomonadati</taxon>
        <taxon>Pseudomonadota</taxon>
        <taxon>Alphaproteobacteria</taxon>
        <taxon>Rhodobacterales</taxon>
        <taxon>Roseobacteraceae</taxon>
        <taxon>Salipiger</taxon>
    </lineage>
</organism>
<dbReference type="STRING" id="282683.SAMN04488105_10893"/>
<sequence>MTLAPAVPAPASYSTTQKLLHRAVVALVAAQYLLLDRMGRAFHAPRRDEPGAYATVTVLHMICGSLVLGDALAQQVLWRNEVLRRMI</sequence>
<dbReference type="EMBL" id="FNAV01000008">
    <property type="protein sequence ID" value="SDE82633.1"/>
    <property type="molecule type" value="Genomic_DNA"/>
</dbReference>
<keyword evidence="2" id="KW-1185">Reference proteome</keyword>
<dbReference type="Proteomes" id="UP000198994">
    <property type="component" value="Unassembled WGS sequence"/>
</dbReference>